<keyword evidence="11" id="KW-1185">Reference proteome</keyword>
<feature type="domain" description="Mce/MlaD" evidence="9">
    <location>
        <begin position="310"/>
        <end position="401"/>
    </location>
</feature>
<feature type="transmembrane region" description="Helical" evidence="8">
    <location>
        <begin position="31"/>
        <end position="50"/>
    </location>
</feature>
<dbReference type="InterPro" id="IPR003399">
    <property type="entry name" value="Mce/MlaD"/>
</dbReference>
<reference evidence="10 11" key="1">
    <citation type="journal article" date="2016" name="Antonie Van Leeuwenhoek">
        <title>Dongia soli sp. nov., isolated from soil from Dokdo, Korea.</title>
        <authorList>
            <person name="Kim D.U."/>
            <person name="Lee H."/>
            <person name="Kim H."/>
            <person name="Kim S.G."/>
            <person name="Ka J.O."/>
        </authorList>
    </citation>
    <scope>NUCLEOTIDE SEQUENCE [LARGE SCALE GENOMIC DNA]</scope>
    <source>
        <strain evidence="10 11">D78</strain>
    </source>
</reference>
<keyword evidence="4 8" id="KW-0812">Transmembrane</keyword>
<sequence length="575" mass="61956">MSDIIEPPAQEAPHSAEPAHPQAKTRRARRIPIIWIIPLVAIAIGGWLAWDTWSKKGPTITVSFESAEGLTAGQSQLRFKDIVFGTVQSFTLTPDNSRVIVTIATTREAEPLLTDQTVFWVVKPRLFAGNVSGLETVLSGSYIAMLPPEKPGKPKRNFVGREDPPVQEAHVPGRTFLIKANRLGSISVGSPVFFRDLDVGEVLGWDIADMAESVTIRTFVRAPYDAYVNDDTRFWNASGVSVKFGGGGVELQVESLRAILLGGMAFETPPQSHGRTTSVQNHVFPLFPDRDTADAASYNRKIPVISYFSGSVRGIAPGSEVTMHGLTIGRVTAVGLVYDGDRNDILAPVHYEIEPERILGVGTKAVFKTALEAADTMVKRGLRATLQSSNLLTGQQVVALEFIPSATPATARMEGTDVVLPASDAAGLSGLQTSATDLLNKLNAIPFAQIGASLNGILASANDLSRSTELRQTLAEAAGAVKEASAFVRELNTGTGPAFKQLPQVMMGLQKTMTNVDRLFLSLNTGYGDNTKFSRDLQRLIVQLNEAVRSFRSLADMLVQHPEAFIKGRPAGGLE</sequence>
<evidence type="ECO:0000256" key="8">
    <source>
        <dbReference type="SAM" id="Phobius"/>
    </source>
</evidence>
<name>A0ABU5EGM1_9PROT</name>
<evidence type="ECO:0000256" key="5">
    <source>
        <dbReference type="ARBA" id="ARBA00022989"/>
    </source>
</evidence>
<dbReference type="Pfam" id="PF02470">
    <property type="entry name" value="MlaD"/>
    <property type="match status" value="2"/>
</dbReference>
<evidence type="ECO:0000313" key="11">
    <source>
        <dbReference type="Proteomes" id="UP001279642"/>
    </source>
</evidence>
<evidence type="ECO:0000256" key="4">
    <source>
        <dbReference type="ARBA" id="ARBA00022692"/>
    </source>
</evidence>
<evidence type="ECO:0000256" key="1">
    <source>
        <dbReference type="ARBA" id="ARBA00004533"/>
    </source>
</evidence>
<keyword evidence="6 8" id="KW-0472">Membrane</keyword>
<evidence type="ECO:0000256" key="7">
    <source>
        <dbReference type="SAM" id="MobiDB-lite"/>
    </source>
</evidence>
<dbReference type="RefSeq" id="WP_320510556.1">
    <property type="nucleotide sequence ID" value="NZ_JAXCLW010000010.1"/>
</dbReference>
<evidence type="ECO:0000313" key="10">
    <source>
        <dbReference type="EMBL" id="MDY0885482.1"/>
    </source>
</evidence>
<feature type="domain" description="Mce/MlaD" evidence="9">
    <location>
        <begin position="57"/>
        <end position="147"/>
    </location>
</feature>
<comment type="subcellular location">
    <subcellularLocation>
        <location evidence="1">Cell inner membrane</location>
    </subcellularLocation>
</comment>
<accession>A0ABU5EGM1</accession>
<evidence type="ECO:0000256" key="2">
    <source>
        <dbReference type="ARBA" id="ARBA00022475"/>
    </source>
</evidence>
<feature type="region of interest" description="Disordered" evidence="7">
    <location>
        <begin position="1"/>
        <end position="24"/>
    </location>
</feature>
<keyword evidence="5 8" id="KW-1133">Transmembrane helix</keyword>
<organism evidence="10 11">
    <name type="scientific">Dongia soli</name>
    <dbReference type="NCBI Taxonomy" id="600628"/>
    <lineage>
        <taxon>Bacteria</taxon>
        <taxon>Pseudomonadati</taxon>
        <taxon>Pseudomonadota</taxon>
        <taxon>Alphaproteobacteria</taxon>
        <taxon>Rhodospirillales</taxon>
        <taxon>Dongiaceae</taxon>
        <taxon>Dongia</taxon>
    </lineage>
</organism>
<dbReference type="PANTHER" id="PTHR30462">
    <property type="entry name" value="INTERMEMBRANE TRANSPORT PROTEIN PQIB-RELATED"/>
    <property type="match status" value="1"/>
</dbReference>
<dbReference type="EMBL" id="JAXCLW010000010">
    <property type="protein sequence ID" value="MDY0885482.1"/>
    <property type="molecule type" value="Genomic_DNA"/>
</dbReference>
<comment type="caution">
    <text evidence="10">The sequence shown here is derived from an EMBL/GenBank/DDBJ whole genome shotgun (WGS) entry which is preliminary data.</text>
</comment>
<dbReference type="Proteomes" id="UP001279642">
    <property type="component" value="Unassembled WGS sequence"/>
</dbReference>
<keyword evidence="2" id="KW-1003">Cell membrane</keyword>
<dbReference type="InterPro" id="IPR051800">
    <property type="entry name" value="PqiA-PqiB_transport"/>
</dbReference>
<dbReference type="PANTHER" id="PTHR30462:SF0">
    <property type="entry name" value="INTERMEMBRANE TRANSPORT PROTEIN YEBT"/>
    <property type="match status" value="1"/>
</dbReference>
<evidence type="ECO:0000256" key="6">
    <source>
        <dbReference type="ARBA" id="ARBA00023136"/>
    </source>
</evidence>
<keyword evidence="3" id="KW-0997">Cell inner membrane</keyword>
<evidence type="ECO:0000259" key="9">
    <source>
        <dbReference type="Pfam" id="PF02470"/>
    </source>
</evidence>
<proteinExistence type="predicted"/>
<protein>
    <submittedName>
        <fullName evidence="10">MlaD family protein</fullName>
    </submittedName>
</protein>
<gene>
    <name evidence="10" type="ORF">SMD27_21760</name>
</gene>
<evidence type="ECO:0000256" key="3">
    <source>
        <dbReference type="ARBA" id="ARBA00022519"/>
    </source>
</evidence>